<organism evidence="2">
    <name type="scientific">marine sediment metagenome</name>
    <dbReference type="NCBI Taxonomy" id="412755"/>
    <lineage>
        <taxon>unclassified sequences</taxon>
        <taxon>metagenomes</taxon>
        <taxon>ecological metagenomes</taxon>
    </lineage>
</organism>
<name>X1EN54_9ZZZZ</name>
<dbReference type="InterPro" id="IPR011330">
    <property type="entry name" value="Glyco_hydro/deAcase_b/a-brl"/>
</dbReference>
<feature type="non-terminal residue" evidence="2">
    <location>
        <position position="1"/>
    </location>
</feature>
<protein>
    <recommendedName>
        <fullName evidence="1">NodB homology domain-containing protein</fullName>
    </recommendedName>
</protein>
<dbReference type="InterPro" id="IPR002509">
    <property type="entry name" value="NODB_dom"/>
</dbReference>
<feature type="domain" description="NodB homology" evidence="1">
    <location>
        <begin position="1"/>
        <end position="59"/>
    </location>
</feature>
<dbReference type="AlphaFoldDB" id="X1EN54"/>
<proteinExistence type="predicted"/>
<evidence type="ECO:0000259" key="1">
    <source>
        <dbReference type="PROSITE" id="PS51677"/>
    </source>
</evidence>
<dbReference type="GO" id="GO:0016810">
    <property type="term" value="F:hydrolase activity, acting on carbon-nitrogen (but not peptide) bonds"/>
    <property type="evidence" value="ECO:0007669"/>
    <property type="project" value="InterPro"/>
</dbReference>
<sequence>SSQNIIEKAIGIKPKVFSYPYGSYNENTLETLRGQGFELGFTTDSLLEVGRIDCKDERL</sequence>
<accession>X1EN54</accession>
<dbReference type="Gene3D" id="3.20.20.370">
    <property type="entry name" value="Glycoside hydrolase/deacetylase"/>
    <property type="match status" value="1"/>
</dbReference>
<dbReference type="Pfam" id="PF01522">
    <property type="entry name" value="Polysacc_deac_1"/>
    <property type="match status" value="1"/>
</dbReference>
<comment type="caution">
    <text evidence="2">The sequence shown here is derived from an EMBL/GenBank/DDBJ whole genome shotgun (WGS) entry which is preliminary data.</text>
</comment>
<gene>
    <name evidence="2" type="ORF">S03H2_08388</name>
</gene>
<dbReference type="GO" id="GO:0005975">
    <property type="term" value="P:carbohydrate metabolic process"/>
    <property type="evidence" value="ECO:0007669"/>
    <property type="project" value="InterPro"/>
</dbReference>
<reference evidence="2" key="1">
    <citation type="journal article" date="2014" name="Front. Microbiol.">
        <title>High frequency of phylogenetically diverse reductive dehalogenase-homologous genes in deep subseafloor sedimentary metagenomes.</title>
        <authorList>
            <person name="Kawai M."/>
            <person name="Futagami T."/>
            <person name="Toyoda A."/>
            <person name="Takaki Y."/>
            <person name="Nishi S."/>
            <person name="Hori S."/>
            <person name="Arai W."/>
            <person name="Tsubouchi T."/>
            <person name="Morono Y."/>
            <person name="Uchiyama I."/>
            <person name="Ito T."/>
            <person name="Fujiyama A."/>
            <person name="Inagaki F."/>
            <person name="Takami H."/>
        </authorList>
    </citation>
    <scope>NUCLEOTIDE SEQUENCE</scope>
    <source>
        <strain evidence="2">Expedition CK06-06</strain>
    </source>
</reference>
<dbReference type="PROSITE" id="PS51677">
    <property type="entry name" value="NODB"/>
    <property type="match status" value="1"/>
</dbReference>
<evidence type="ECO:0000313" key="2">
    <source>
        <dbReference type="EMBL" id="GAH18529.1"/>
    </source>
</evidence>
<dbReference type="SUPFAM" id="SSF88713">
    <property type="entry name" value="Glycoside hydrolase/deacetylase"/>
    <property type="match status" value="1"/>
</dbReference>
<dbReference type="EMBL" id="BARU01004070">
    <property type="protein sequence ID" value="GAH18529.1"/>
    <property type="molecule type" value="Genomic_DNA"/>
</dbReference>